<organism evidence="2 3">
    <name type="scientific">Scheffersomyces spartinae</name>
    <dbReference type="NCBI Taxonomy" id="45513"/>
    <lineage>
        <taxon>Eukaryota</taxon>
        <taxon>Fungi</taxon>
        <taxon>Dikarya</taxon>
        <taxon>Ascomycota</taxon>
        <taxon>Saccharomycotina</taxon>
        <taxon>Pichiomycetes</taxon>
        <taxon>Debaryomycetaceae</taxon>
        <taxon>Scheffersomyces</taxon>
    </lineage>
</organism>
<dbReference type="Proteomes" id="UP000790833">
    <property type="component" value="Unassembled WGS sequence"/>
</dbReference>
<evidence type="ECO:0000256" key="1">
    <source>
        <dbReference type="SAM" id="MobiDB-lite"/>
    </source>
</evidence>
<reference evidence="2" key="1">
    <citation type="submission" date="2021-03" db="EMBL/GenBank/DDBJ databases">
        <authorList>
            <person name="Palmer J.M."/>
        </authorList>
    </citation>
    <scope>NUCLEOTIDE SEQUENCE</scope>
    <source>
        <strain evidence="2">ARV_011</strain>
    </source>
</reference>
<gene>
    <name evidence="2" type="ORF">KQ657_003678</name>
</gene>
<accession>A0A9P7VCU3</accession>
<proteinExistence type="predicted"/>
<comment type="caution">
    <text evidence="2">The sequence shown here is derived from an EMBL/GenBank/DDBJ whole genome shotgun (WGS) entry which is preliminary data.</text>
</comment>
<evidence type="ECO:0000313" key="3">
    <source>
        <dbReference type="Proteomes" id="UP000790833"/>
    </source>
</evidence>
<evidence type="ECO:0000313" key="2">
    <source>
        <dbReference type="EMBL" id="KAG7195156.1"/>
    </source>
</evidence>
<dbReference type="RefSeq" id="XP_043050703.1">
    <property type="nucleotide sequence ID" value="XM_043194379.1"/>
</dbReference>
<dbReference type="GeneID" id="66117052"/>
<dbReference type="OrthoDB" id="4078735at2759"/>
<protein>
    <submittedName>
        <fullName evidence="2">Uncharacterized protein</fullName>
    </submittedName>
</protein>
<name>A0A9P7VCU3_9ASCO</name>
<dbReference type="AlphaFoldDB" id="A0A9P7VCU3"/>
<sequence>MAQHQGTSFHYKLFTYPNPKPQQESGQQNSLLVLDQEYDLKESNSILSDDQSLYVLFQPLSTAGSVTNTQQSAHESDILSLTTSNNTPRGTSEAAADAVAGATVALVGGEESEFSRHTITTTQDTLSSKIENWNESSYQQDEIVDDNIASWDLDEGLSTPKYFDRAFYGDDLFKHMSKVDFSKFIKIHQQNKLALNPKMDQMMWKYLQDSRSPQPYMSLKTMDYLSTFKTLETSDTNTTNSLLLCGGSNQWSDHMG</sequence>
<dbReference type="EMBL" id="JAHMUF010000004">
    <property type="protein sequence ID" value="KAG7195156.1"/>
    <property type="molecule type" value="Genomic_DNA"/>
</dbReference>
<keyword evidence="3" id="KW-1185">Reference proteome</keyword>
<feature type="region of interest" description="Disordered" evidence="1">
    <location>
        <begin position="1"/>
        <end position="28"/>
    </location>
</feature>